<protein>
    <submittedName>
        <fullName evidence="1">Uncharacterized protein</fullName>
    </submittedName>
</protein>
<name>A0A3N0Z2M3_ANAGA</name>
<organism evidence="1 2">
    <name type="scientific">Anabarilius grahami</name>
    <name type="common">Kanglang fish</name>
    <name type="synonym">Barilius grahami</name>
    <dbReference type="NCBI Taxonomy" id="495550"/>
    <lineage>
        <taxon>Eukaryota</taxon>
        <taxon>Metazoa</taxon>
        <taxon>Chordata</taxon>
        <taxon>Craniata</taxon>
        <taxon>Vertebrata</taxon>
        <taxon>Euteleostomi</taxon>
        <taxon>Actinopterygii</taxon>
        <taxon>Neopterygii</taxon>
        <taxon>Teleostei</taxon>
        <taxon>Ostariophysi</taxon>
        <taxon>Cypriniformes</taxon>
        <taxon>Xenocyprididae</taxon>
        <taxon>Xenocypridinae</taxon>
        <taxon>Xenocypridinae incertae sedis</taxon>
        <taxon>Anabarilius</taxon>
    </lineage>
</organism>
<dbReference type="AlphaFoldDB" id="A0A3N0Z2M3"/>
<sequence length="134" mass="14693">MADLFNTSLLAHEEGDSELCKSIKTCIVDYLNAKYADATTSDLLDMASLVDLRFTDKYIQSEKINAMKNQAVLEAESLLADQRSCQPDPAVPTVPIPTDQEAVMPPTAKKKKKSLAIFFTKSTATTTFKLLSVS</sequence>
<comment type="caution">
    <text evidence="1">The sequence shown here is derived from an EMBL/GenBank/DDBJ whole genome shotgun (WGS) entry which is preliminary data.</text>
</comment>
<accession>A0A3N0Z2M3</accession>
<evidence type="ECO:0000313" key="2">
    <source>
        <dbReference type="Proteomes" id="UP000281406"/>
    </source>
</evidence>
<dbReference type="Proteomes" id="UP000281406">
    <property type="component" value="Unassembled WGS sequence"/>
</dbReference>
<proteinExistence type="predicted"/>
<dbReference type="EMBL" id="RJVU01015056">
    <property type="protein sequence ID" value="ROL52717.1"/>
    <property type="molecule type" value="Genomic_DNA"/>
</dbReference>
<reference evidence="1 2" key="1">
    <citation type="submission" date="2018-10" db="EMBL/GenBank/DDBJ databases">
        <title>Genome assembly for a Yunnan-Guizhou Plateau 3E fish, Anabarilius grahami (Regan), and its evolutionary and genetic applications.</title>
        <authorList>
            <person name="Jiang W."/>
        </authorList>
    </citation>
    <scope>NUCLEOTIDE SEQUENCE [LARGE SCALE GENOMIC DNA]</scope>
    <source>
        <strain evidence="1">AG-KIZ</strain>
        <tissue evidence="1">Muscle</tissue>
    </source>
</reference>
<keyword evidence="2" id="KW-1185">Reference proteome</keyword>
<evidence type="ECO:0000313" key="1">
    <source>
        <dbReference type="EMBL" id="ROL52717.1"/>
    </source>
</evidence>
<dbReference type="OrthoDB" id="10436835at2759"/>
<gene>
    <name evidence="1" type="ORF">DPX16_21143</name>
</gene>